<dbReference type="SUPFAM" id="SSF49503">
    <property type="entry name" value="Cupredoxins"/>
    <property type="match status" value="1"/>
</dbReference>
<proteinExistence type="predicted"/>
<protein>
    <recommendedName>
        <fullName evidence="4">Plastocyanin</fullName>
    </recommendedName>
</protein>
<dbReference type="Proteomes" id="UP000295304">
    <property type="component" value="Unassembled WGS sequence"/>
</dbReference>
<dbReference type="EMBL" id="SLZW01000001">
    <property type="protein sequence ID" value="TCS65030.1"/>
    <property type="molecule type" value="Genomic_DNA"/>
</dbReference>
<dbReference type="RefSeq" id="WP_132937751.1">
    <property type="nucleotide sequence ID" value="NZ_CP119676.1"/>
</dbReference>
<organism evidence="2 3">
    <name type="scientific">Varunaivibrio sulfuroxidans</name>
    <dbReference type="NCBI Taxonomy" id="1773489"/>
    <lineage>
        <taxon>Bacteria</taxon>
        <taxon>Pseudomonadati</taxon>
        <taxon>Pseudomonadota</taxon>
        <taxon>Alphaproteobacteria</taxon>
        <taxon>Rhodospirillales</taxon>
        <taxon>Magnetovibrionaceae</taxon>
        <taxon>Varunaivibrio</taxon>
    </lineage>
</organism>
<keyword evidence="3" id="KW-1185">Reference proteome</keyword>
<sequence>MFSRCSIAVMIAAGALLAACSAVPDSVRALSAACPTDSSGALGKVNWKQAEHIRIRVRQGEYTPMVQHFVQGRPYVLSLVNGDTQTHYFSAPGFARAVLTDTLRPGGGKTGRDCVNTVTLKAGQTVTWRFIAAHDGRYTYYDNAFALLGGLIPSGTVVIDEPPAYLLEP</sequence>
<keyword evidence="1" id="KW-0732">Signal</keyword>
<feature type="signal peptide" evidence="1">
    <location>
        <begin position="1"/>
        <end position="18"/>
    </location>
</feature>
<feature type="chain" id="PRO_5020304739" description="Plastocyanin" evidence="1">
    <location>
        <begin position="19"/>
        <end position="169"/>
    </location>
</feature>
<name>A0A4R3JJH7_9PROT</name>
<dbReference type="Gene3D" id="2.60.40.420">
    <property type="entry name" value="Cupredoxins - blue copper proteins"/>
    <property type="match status" value="1"/>
</dbReference>
<evidence type="ECO:0000313" key="2">
    <source>
        <dbReference type="EMBL" id="TCS65030.1"/>
    </source>
</evidence>
<accession>A0A4R3JJH7</accession>
<dbReference type="PROSITE" id="PS51257">
    <property type="entry name" value="PROKAR_LIPOPROTEIN"/>
    <property type="match status" value="1"/>
</dbReference>
<dbReference type="InterPro" id="IPR008972">
    <property type="entry name" value="Cupredoxin"/>
</dbReference>
<evidence type="ECO:0000256" key="1">
    <source>
        <dbReference type="SAM" id="SignalP"/>
    </source>
</evidence>
<evidence type="ECO:0008006" key="4">
    <source>
        <dbReference type="Google" id="ProtNLM"/>
    </source>
</evidence>
<dbReference type="AlphaFoldDB" id="A0A4R3JJH7"/>
<reference evidence="2 3" key="1">
    <citation type="submission" date="2019-03" db="EMBL/GenBank/DDBJ databases">
        <title>Genomic Encyclopedia of Type Strains, Phase IV (KMG-IV): sequencing the most valuable type-strain genomes for metagenomic binning, comparative biology and taxonomic classification.</title>
        <authorList>
            <person name="Goeker M."/>
        </authorList>
    </citation>
    <scope>NUCLEOTIDE SEQUENCE [LARGE SCALE GENOMIC DNA]</scope>
    <source>
        <strain evidence="2 3">DSM 101688</strain>
    </source>
</reference>
<dbReference type="OrthoDB" id="9816061at2"/>
<gene>
    <name evidence="2" type="ORF">EDD55_101364</name>
</gene>
<comment type="caution">
    <text evidence="2">The sequence shown here is derived from an EMBL/GenBank/DDBJ whole genome shotgun (WGS) entry which is preliminary data.</text>
</comment>
<evidence type="ECO:0000313" key="3">
    <source>
        <dbReference type="Proteomes" id="UP000295304"/>
    </source>
</evidence>